<dbReference type="RefSeq" id="WP_196396182.1">
    <property type="nucleotide sequence ID" value="NZ_JADNYM010000008.1"/>
</dbReference>
<dbReference type="PANTHER" id="PTHR37299">
    <property type="entry name" value="TRANSCRIPTIONAL REGULATOR-RELATED"/>
    <property type="match status" value="1"/>
</dbReference>
<sequence length="250" mass="26627">MINVLVADDEPPAVQELAFLLGRDERIGVIHTASSGSQALLALDGAAVDAIFLDIHMPGLSGLQLARAVNARPDPPAVVFVTADEDCALEAFELAAVDYLLKPVRAQRLACSVGRIAELGATAGARAGAGPGSRGTKSELITVDQGGTSKIIRRDEVRFVQAQGDYARLHTKDASYLIRVPLAELERQWADAGFLRIHRSYLVCMDYVTALKLGAARPAVSVSATDLPVSRRHLPTLRGTLKSSRVRPGA</sequence>
<keyword evidence="1" id="KW-0597">Phosphoprotein</keyword>
<gene>
    <name evidence="4" type="ORF">IV500_07475</name>
</gene>
<name>A0A931G7F2_9MICC</name>
<dbReference type="SUPFAM" id="SSF52172">
    <property type="entry name" value="CheY-like"/>
    <property type="match status" value="1"/>
</dbReference>
<evidence type="ECO:0000259" key="2">
    <source>
        <dbReference type="PROSITE" id="PS50110"/>
    </source>
</evidence>
<organism evidence="4 5">
    <name type="scientific">Arthrobacter terrae</name>
    <dbReference type="NCBI Taxonomy" id="2935737"/>
    <lineage>
        <taxon>Bacteria</taxon>
        <taxon>Bacillati</taxon>
        <taxon>Actinomycetota</taxon>
        <taxon>Actinomycetes</taxon>
        <taxon>Micrococcales</taxon>
        <taxon>Micrococcaceae</taxon>
        <taxon>Arthrobacter</taxon>
    </lineage>
</organism>
<dbReference type="Gene3D" id="3.40.50.2300">
    <property type="match status" value="1"/>
</dbReference>
<dbReference type="GO" id="GO:0000156">
    <property type="term" value="F:phosphorelay response regulator activity"/>
    <property type="evidence" value="ECO:0007669"/>
    <property type="project" value="InterPro"/>
</dbReference>
<protein>
    <submittedName>
        <fullName evidence="4">Response regulator transcription factor</fullName>
    </submittedName>
</protein>
<dbReference type="Pfam" id="PF04397">
    <property type="entry name" value="LytTR"/>
    <property type="match status" value="1"/>
</dbReference>
<dbReference type="PROSITE" id="PS50110">
    <property type="entry name" value="RESPONSE_REGULATORY"/>
    <property type="match status" value="1"/>
</dbReference>
<dbReference type="GO" id="GO:0003677">
    <property type="term" value="F:DNA binding"/>
    <property type="evidence" value="ECO:0007669"/>
    <property type="project" value="InterPro"/>
</dbReference>
<dbReference type="Gene3D" id="2.40.50.1020">
    <property type="entry name" value="LytTr DNA-binding domain"/>
    <property type="match status" value="1"/>
</dbReference>
<proteinExistence type="predicted"/>
<dbReference type="SMART" id="SM00448">
    <property type="entry name" value="REC"/>
    <property type="match status" value="1"/>
</dbReference>
<evidence type="ECO:0000313" key="5">
    <source>
        <dbReference type="Proteomes" id="UP000655366"/>
    </source>
</evidence>
<comment type="caution">
    <text evidence="4">The sequence shown here is derived from an EMBL/GenBank/DDBJ whole genome shotgun (WGS) entry which is preliminary data.</text>
</comment>
<feature type="domain" description="HTH LytTR-type" evidence="3">
    <location>
        <begin position="141"/>
        <end position="243"/>
    </location>
</feature>
<evidence type="ECO:0000256" key="1">
    <source>
        <dbReference type="PROSITE-ProRule" id="PRU00169"/>
    </source>
</evidence>
<dbReference type="InterPro" id="IPR001789">
    <property type="entry name" value="Sig_transdc_resp-reg_receiver"/>
</dbReference>
<dbReference type="InterPro" id="IPR046947">
    <property type="entry name" value="LytR-like"/>
</dbReference>
<keyword evidence="5" id="KW-1185">Reference proteome</keyword>
<evidence type="ECO:0000313" key="4">
    <source>
        <dbReference type="EMBL" id="MBG0739229.1"/>
    </source>
</evidence>
<dbReference type="PANTHER" id="PTHR37299:SF1">
    <property type="entry name" value="STAGE 0 SPORULATION PROTEIN A HOMOLOG"/>
    <property type="match status" value="1"/>
</dbReference>
<dbReference type="EMBL" id="JADNYM010000008">
    <property type="protein sequence ID" value="MBG0739229.1"/>
    <property type="molecule type" value="Genomic_DNA"/>
</dbReference>
<feature type="domain" description="Response regulatory" evidence="2">
    <location>
        <begin position="3"/>
        <end position="117"/>
    </location>
</feature>
<dbReference type="PROSITE" id="PS50930">
    <property type="entry name" value="HTH_LYTTR"/>
    <property type="match status" value="1"/>
</dbReference>
<dbReference type="SMART" id="SM00850">
    <property type="entry name" value="LytTR"/>
    <property type="match status" value="1"/>
</dbReference>
<accession>A0A931G7F2</accession>
<evidence type="ECO:0000259" key="3">
    <source>
        <dbReference type="PROSITE" id="PS50930"/>
    </source>
</evidence>
<feature type="modified residue" description="4-aspartylphosphate" evidence="1">
    <location>
        <position position="54"/>
    </location>
</feature>
<dbReference type="Pfam" id="PF00072">
    <property type="entry name" value="Response_reg"/>
    <property type="match status" value="1"/>
</dbReference>
<dbReference type="Proteomes" id="UP000655366">
    <property type="component" value="Unassembled WGS sequence"/>
</dbReference>
<reference evidence="4 5" key="1">
    <citation type="submission" date="2020-11" db="EMBL/GenBank/DDBJ databases">
        <title>Arthrobacter antarcticus sp. nov., isolated from Antarctic Soil.</title>
        <authorList>
            <person name="Li J."/>
        </authorList>
    </citation>
    <scope>NUCLEOTIDE SEQUENCE [LARGE SCALE GENOMIC DNA]</scope>
    <source>
        <strain evidence="4 5">Z1-20</strain>
    </source>
</reference>
<dbReference type="InterPro" id="IPR011006">
    <property type="entry name" value="CheY-like_superfamily"/>
</dbReference>
<dbReference type="InterPro" id="IPR007492">
    <property type="entry name" value="LytTR_DNA-bd_dom"/>
</dbReference>
<dbReference type="AlphaFoldDB" id="A0A931G7F2"/>